<proteinExistence type="predicted"/>
<dbReference type="PANTHER" id="PTHR44259">
    <property type="entry name" value="OS07G0183000 PROTEIN-RELATED"/>
    <property type="match status" value="1"/>
</dbReference>
<evidence type="ECO:0000313" key="3">
    <source>
        <dbReference type="Proteomes" id="UP001140949"/>
    </source>
</evidence>
<feature type="domain" description="KIB1-4 beta-propeller" evidence="1">
    <location>
        <begin position="74"/>
        <end position="363"/>
    </location>
</feature>
<reference evidence="2" key="1">
    <citation type="journal article" date="2023" name="GigaByte">
        <title>Genome assembly of the bearded iris, Iris pallida Lam.</title>
        <authorList>
            <person name="Bruccoleri R.E."/>
            <person name="Oakeley E.J."/>
            <person name="Faust A.M.E."/>
            <person name="Altorfer M."/>
            <person name="Dessus-Babus S."/>
            <person name="Burckhardt D."/>
            <person name="Oertli M."/>
            <person name="Naumann U."/>
            <person name="Petersen F."/>
            <person name="Wong J."/>
        </authorList>
    </citation>
    <scope>NUCLEOTIDE SEQUENCE</scope>
    <source>
        <strain evidence="2">GSM-AAB239-AS_SAM_17_03QT</strain>
    </source>
</reference>
<protein>
    <recommendedName>
        <fullName evidence="1">KIB1-4 beta-propeller domain-containing protein</fullName>
    </recommendedName>
</protein>
<gene>
    <name evidence="2" type="ORF">M6B38_259285</name>
</gene>
<dbReference type="InterPro" id="IPR005174">
    <property type="entry name" value="KIB1-4_b-propeller"/>
</dbReference>
<dbReference type="Pfam" id="PF03478">
    <property type="entry name" value="Beta-prop_KIB1-4"/>
    <property type="match status" value="1"/>
</dbReference>
<dbReference type="InterPro" id="IPR050942">
    <property type="entry name" value="F-box_BR-signaling"/>
</dbReference>
<comment type="caution">
    <text evidence="2">The sequence shown here is derived from an EMBL/GenBank/DDBJ whole genome shotgun (WGS) entry which is preliminary data.</text>
</comment>
<sequence length="397" mass="43606">MIPYSKLAPSPSSALLLHPELLQLIAAKLTDVVDYISFRGVCSSWRSAAKPGAAPKQLPWLLLPYNPAAATRSFYSISTAKTYTFDCAASVVGGVVCGSSFGWLALITPDSALSLWNPVTKAEIGLPPPTGFPSYLGPEARRLVADVKSCDIDEHCFPISLGYVRRGYPCRVSLSSSPTAPDCVVFVILESSSAFAYCRIGEQAWTIRETNLRDAVNSVVLRDGRFYAFDSYGTGVVLGIDDPSARSDIPFSCGSLPLFGTFVTKAAGDNELYLVHSYVGFDNDDEEVNRLDVFKLASVEEGHQWERMSSIGDLAFFLSGNHASVVRATDFPRCTGNYVYFSEGTCGDLEELRTEGHGIYVYNIKRDRLELKRCRMKVVSDFSRSPTWVMPSLLQRL</sequence>
<dbReference type="AlphaFoldDB" id="A0AAX6IE38"/>
<evidence type="ECO:0000259" key="1">
    <source>
        <dbReference type="Pfam" id="PF03478"/>
    </source>
</evidence>
<keyword evidence="3" id="KW-1185">Reference proteome</keyword>
<evidence type="ECO:0000313" key="2">
    <source>
        <dbReference type="EMBL" id="KAJ6851492.1"/>
    </source>
</evidence>
<name>A0AAX6IE38_IRIPA</name>
<organism evidence="2 3">
    <name type="scientific">Iris pallida</name>
    <name type="common">Sweet iris</name>
    <dbReference type="NCBI Taxonomy" id="29817"/>
    <lineage>
        <taxon>Eukaryota</taxon>
        <taxon>Viridiplantae</taxon>
        <taxon>Streptophyta</taxon>
        <taxon>Embryophyta</taxon>
        <taxon>Tracheophyta</taxon>
        <taxon>Spermatophyta</taxon>
        <taxon>Magnoliopsida</taxon>
        <taxon>Liliopsida</taxon>
        <taxon>Asparagales</taxon>
        <taxon>Iridaceae</taxon>
        <taxon>Iridoideae</taxon>
        <taxon>Irideae</taxon>
        <taxon>Iris</taxon>
    </lineage>
</organism>
<dbReference type="Proteomes" id="UP001140949">
    <property type="component" value="Unassembled WGS sequence"/>
</dbReference>
<reference evidence="2" key="2">
    <citation type="submission" date="2023-04" db="EMBL/GenBank/DDBJ databases">
        <authorList>
            <person name="Bruccoleri R.E."/>
            <person name="Oakeley E.J."/>
            <person name="Faust A.-M."/>
            <person name="Dessus-Babus S."/>
            <person name="Altorfer M."/>
            <person name="Burckhardt D."/>
            <person name="Oertli M."/>
            <person name="Naumann U."/>
            <person name="Petersen F."/>
            <person name="Wong J."/>
        </authorList>
    </citation>
    <scope>NUCLEOTIDE SEQUENCE</scope>
    <source>
        <strain evidence="2">GSM-AAB239-AS_SAM_17_03QT</strain>
        <tissue evidence="2">Leaf</tissue>
    </source>
</reference>
<accession>A0AAX6IE38</accession>
<dbReference type="EMBL" id="JANAVB010002199">
    <property type="protein sequence ID" value="KAJ6851492.1"/>
    <property type="molecule type" value="Genomic_DNA"/>
</dbReference>